<feature type="chain" id="PRO_5044022764" description="Secreted protein" evidence="1">
    <location>
        <begin position="22"/>
        <end position="144"/>
    </location>
</feature>
<feature type="signal peptide" evidence="1">
    <location>
        <begin position="1"/>
        <end position="21"/>
    </location>
</feature>
<reference evidence="2" key="2">
    <citation type="submission" date="2021-12" db="EMBL/GenBank/DDBJ databases">
        <title>Resequencing data analysis of finger millet.</title>
        <authorList>
            <person name="Hatakeyama M."/>
            <person name="Aluri S."/>
            <person name="Balachadran M.T."/>
            <person name="Sivarajan S.R."/>
            <person name="Poveda L."/>
            <person name="Shimizu-Inatsugi R."/>
            <person name="Schlapbach R."/>
            <person name="Sreeman S.M."/>
            <person name="Shimizu K.K."/>
        </authorList>
    </citation>
    <scope>NUCLEOTIDE SEQUENCE</scope>
</reference>
<name>A0AAV5FHC8_ELECO</name>
<dbReference type="Proteomes" id="UP001054889">
    <property type="component" value="Unassembled WGS sequence"/>
</dbReference>
<accession>A0AAV5FHC8</accession>
<evidence type="ECO:0008006" key="4">
    <source>
        <dbReference type="Google" id="ProtNLM"/>
    </source>
</evidence>
<evidence type="ECO:0000256" key="1">
    <source>
        <dbReference type="SAM" id="SignalP"/>
    </source>
</evidence>
<dbReference type="EMBL" id="BQKI01000085">
    <property type="protein sequence ID" value="GJN33676.1"/>
    <property type="molecule type" value="Genomic_DNA"/>
</dbReference>
<evidence type="ECO:0000313" key="3">
    <source>
        <dbReference type="Proteomes" id="UP001054889"/>
    </source>
</evidence>
<proteinExistence type="predicted"/>
<organism evidence="2 3">
    <name type="scientific">Eleusine coracana subsp. coracana</name>
    <dbReference type="NCBI Taxonomy" id="191504"/>
    <lineage>
        <taxon>Eukaryota</taxon>
        <taxon>Viridiplantae</taxon>
        <taxon>Streptophyta</taxon>
        <taxon>Embryophyta</taxon>
        <taxon>Tracheophyta</taxon>
        <taxon>Spermatophyta</taxon>
        <taxon>Magnoliopsida</taxon>
        <taxon>Liliopsida</taxon>
        <taxon>Poales</taxon>
        <taxon>Poaceae</taxon>
        <taxon>PACMAD clade</taxon>
        <taxon>Chloridoideae</taxon>
        <taxon>Cynodonteae</taxon>
        <taxon>Eleusininae</taxon>
        <taxon>Eleusine</taxon>
    </lineage>
</organism>
<keyword evidence="3" id="KW-1185">Reference proteome</keyword>
<keyword evidence="1" id="KW-0732">Signal</keyword>
<comment type="caution">
    <text evidence="2">The sequence shown here is derived from an EMBL/GenBank/DDBJ whole genome shotgun (WGS) entry which is preliminary data.</text>
</comment>
<gene>
    <name evidence="2" type="primary">gb22297</name>
    <name evidence="2" type="ORF">PR202_gb22297</name>
</gene>
<reference evidence="2" key="1">
    <citation type="journal article" date="2018" name="DNA Res.">
        <title>Multiple hybrid de novo genome assembly of finger millet, an orphan allotetraploid crop.</title>
        <authorList>
            <person name="Hatakeyama M."/>
            <person name="Aluri S."/>
            <person name="Balachadran M.T."/>
            <person name="Sivarajan S.R."/>
            <person name="Patrignani A."/>
            <person name="Gruter S."/>
            <person name="Poveda L."/>
            <person name="Shimizu-Inatsugi R."/>
            <person name="Baeten J."/>
            <person name="Francoijs K.J."/>
            <person name="Nataraja K.N."/>
            <person name="Reddy Y.A.N."/>
            <person name="Phadnis S."/>
            <person name="Ravikumar R.L."/>
            <person name="Schlapbach R."/>
            <person name="Sreeman S.M."/>
            <person name="Shimizu K.K."/>
        </authorList>
    </citation>
    <scope>NUCLEOTIDE SEQUENCE</scope>
</reference>
<sequence length="144" mass="15475">MFHLDLAAAALVLFVPRGSLANRKPSKLKQLPAAVGECEGEGRTCGGRQRRAERAQRRRRDDLWAPDLLCLAVIEVGERPASGKCHRDDVLKEAPVTRRNGCARWQGSSSCAAPAGNQRLHDRNLVGGGCCVVPTGSPNGQAPR</sequence>
<protein>
    <recommendedName>
        <fullName evidence="4">Secreted protein</fullName>
    </recommendedName>
</protein>
<dbReference type="AlphaFoldDB" id="A0AAV5FHC8"/>
<evidence type="ECO:0000313" key="2">
    <source>
        <dbReference type="EMBL" id="GJN33676.1"/>
    </source>
</evidence>